<name>A0A173RLB8_EUBRA</name>
<evidence type="ECO:0000313" key="6">
    <source>
        <dbReference type="Proteomes" id="UP000431304"/>
    </source>
</evidence>
<dbReference type="InterPro" id="IPR057666">
    <property type="entry name" value="DrpA_SLOG"/>
</dbReference>
<dbReference type="Proteomes" id="UP000095492">
    <property type="component" value="Unassembled WGS sequence"/>
</dbReference>
<organism evidence="3 5">
    <name type="scientific">Eubacterium ramulus</name>
    <dbReference type="NCBI Taxonomy" id="39490"/>
    <lineage>
        <taxon>Bacteria</taxon>
        <taxon>Bacillati</taxon>
        <taxon>Bacillota</taxon>
        <taxon>Clostridia</taxon>
        <taxon>Eubacteriales</taxon>
        <taxon>Eubacteriaceae</taxon>
        <taxon>Eubacterium</taxon>
    </lineage>
</organism>
<accession>A0A173RLB8</accession>
<gene>
    <name evidence="3" type="primary">smf_1</name>
    <name evidence="4" type="synonym">dprA</name>
    <name evidence="3" type="ORF">ERS852448_00454</name>
    <name evidence="4" type="ORF">GKE72_07665</name>
</gene>
<reference evidence="3 5" key="1">
    <citation type="submission" date="2015-09" db="EMBL/GenBank/DDBJ databases">
        <authorList>
            <consortium name="Pathogen Informatics"/>
        </authorList>
    </citation>
    <scope>NUCLEOTIDE SEQUENCE [LARGE SCALE GENOMIC DNA]</scope>
    <source>
        <strain evidence="3 5">2789STDY5608891</strain>
    </source>
</reference>
<dbReference type="Gene3D" id="3.40.50.450">
    <property type="match status" value="1"/>
</dbReference>
<sequence length="390" mass="43398">MHELMNTTKEVFGKIEKNGEQGQAAKNQAQENLKYDFWLASLLYIDSRKRIRVSEMCGSAQAVYELKEETLKNMYLFTDTELQYLLESRKKDLNRIWECFLAKNMRLIPYSSRAYPDKLTHIAQPPYAIFCKGAMPDARKSVGIVGARMCSEYGRSIATKLGKLLADKDVQVISGMALGIDSASHAGALQGKGSTFAVLGCGCDVCYPKNARNLYENIQSSGGGILSEYPPGTEPMPYRFPERNRIISALSDCLVVVEAKKKSGSLITADAALEQGKDVYAVPGRFGDALSEGCNALIGQGAGIIYDLDIFLENLGYLPEKEAETTKIKNISLAKTEQLVYCCLDLHPKHINYIIEETGLDLLTVLRDLGNLKRYRLVQETFQNYFSKSI</sequence>
<dbReference type="OrthoDB" id="9785707at2"/>
<dbReference type="GeneID" id="97391133"/>
<dbReference type="PANTHER" id="PTHR43022">
    <property type="entry name" value="PROTEIN SMF"/>
    <property type="match status" value="1"/>
</dbReference>
<dbReference type="RefSeq" id="WP_082432660.1">
    <property type="nucleotide sequence ID" value="NZ_CAXUGT010000012.1"/>
</dbReference>
<dbReference type="AlphaFoldDB" id="A0A173RLB8"/>
<dbReference type="GO" id="GO:0009294">
    <property type="term" value="P:DNA-mediated transformation"/>
    <property type="evidence" value="ECO:0007669"/>
    <property type="project" value="InterPro"/>
</dbReference>
<dbReference type="EMBL" id="WKRA01000010">
    <property type="protein sequence ID" value="MSD15950.1"/>
    <property type="molecule type" value="Genomic_DNA"/>
</dbReference>
<dbReference type="PANTHER" id="PTHR43022:SF1">
    <property type="entry name" value="PROTEIN SMF"/>
    <property type="match status" value="1"/>
</dbReference>
<dbReference type="SUPFAM" id="SSF102405">
    <property type="entry name" value="MCP/YpsA-like"/>
    <property type="match status" value="1"/>
</dbReference>
<dbReference type="Pfam" id="PF02481">
    <property type="entry name" value="DNA_processg_A"/>
    <property type="match status" value="1"/>
</dbReference>
<reference evidence="4 6" key="2">
    <citation type="journal article" date="2019" name="Nat. Med.">
        <title>A library of human gut bacterial isolates paired with longitudinal multiomics data enables mechanistic microbiome research.</title>
        <authorList>
            <person name="Poyet M."/>
            <person name="Groussin M."/>
            <person name="Gibbons S.M."/>
            <person name="Avila-Pacheco J."/>
            <person name="Jiang X."/>
            <person name="Kearney S.M."/>
            <person name="Perrotta A.R."/>
            <person name="Berdy B."/>
            <person name="Zhao S."/>
            <person name="Lieberman T.D."/>
            <person name="Swanson P.K."/>
            <person name="Smith M."/>
            <person name="Roesemann S."/>
            <person name="Alexander J.E."/>
            <person name="Rich S.A."/>
            <person name="Livny J."/>
            <person name="Vlamakis H."/>
            <person name="Clish C."/>
            <person name="Bullock K."/>
            <person name="Deik A."/>
            <person name="Scott J."/>
            <person name="Pierce K.A."/>
            <person name="Xavier R.J."/>
            <person name="Alm E.J."/>
        </authorList>
    </citation>
    <scope>NUCLEOTIDE SEQUENCE [LARGE SCALE GENOMIC DNA]</scope>
    <source>
        <strain evidence="4 6">BIOML-A3</strain>
    </source>
</reference>
<dbReference type="InterPro" id="IPR003488">
    <property type="entry name" value="DprA"/>
</dbReference>
<proteinExistence type="inferred from homology"/>
<comment type="similarity">
    <text evidence="1">Belongs to the DprA/Smf family.</text>
</comment>
<dbReference type="STRING" id="39490.ERS852448_00454"/>
<evidence type="ECO:0000313" key="3">
    <source>
        <dbReference type="EMBL" id="CUM78068.1"/>
    </source>
</evidence>
<evidence type="ECO:0000259" key="2">
    <source>
        <dbReference type="Pfam" id="PF02481"/>
    </source>
</evidence>
<evidence type="ECO:0000313" key="5">
    <source>
        <dbReference type="Proteomes" id="UP000095492"/>
    </source>
</evidence>
<dbReference type="EMBL" id="CYYA01000002">
    <property type="protein sequence ID" value="CUM78068.1"/>
    <property type="molecule type" value="Genomic_DNA"/>
</dbReference>
<dbReference type="Proteomes" id="UP000431304">
    <property type="component" value="Unassembled WGS sequence"/>
</dbReference>
<dbReference type="NCBIfam" id="TIGR00732">
    <property type="entry name" value="dprA"/>
    <property type="match status" value="1"/>
</dbReference>
<protein>
    <submittedName>
        <fullName evidence="3 4">DNA-protecting protein DprA</fullName>
    </submittedName>
</protein>
<evidence type="ECO:0000256" key="1">
    <source>
        <dbReference type="ARBA" id="ARBA00006525"/>
    </source>
</evidence>
<evidence type="ECO:0000313" key="4">
    <source>
        <dbReference type="EMBL" id="MSD15950.1"/>
    </source>
</evidence>
<feature type="domain" description="Smf/DprA SLOG" evidence="2">
    <location>
        <begin position="107"/>
        <end position="315"/>
    </location>
</feature>